<reference evidence="1 2" key="1">
    <citation type="submission" date="2021-03" db="EMBL/GenBank/DDBJ databases">
        <title>Genomic Encyclopedia of Type Strains, Phase IV (KMG-IV): sequencing the most valuable type-strain genomes for metagenomic binning, comparative biology and taxonomic classification.</title>
        <authorList>
            <person name="Goeker M."/>
        </authorList>
    </citation>
    <scope>NUCLEOTIDE SEQUENCE [LARGE SCALE GENOMIC DNA]</scope>
    <source>
        <strain evidence="1 2">DSM 24004</strain>
    </source>
</reference>
<evidence type="ECO:0000313" key="1">
    <source>
        <dbReference type="EMBL" id="MBP1926751.1"/>
    </source>
</evidence>
<keyword evidence="2" id="KW-1185">Reference proteome</keyword>
<dbReference type="EMBL" id="JAGGKS010000008">
    <property type="protein sequence ID" value="MBP1926751.1"/>
    <property type="molecule type" value="Genomic_DNA"/>
</dbReference>
<evidence type="ECO:0008006" key="3">
    <source>
        <dbReference type="Google" id="ProtNLM"/>
    </source>
</evidence>
<accession>A0ABS4GGD2</accession>
<organism evidence="1 2">
    <name type="scientific">Sedimentibacter acidaminivorans</name>
    <dbReference type="NCBI Taxonomy" id="913099"/>
    <lineage>
        <taxon>Bacteria</taxon>
        <taxon>Bacillati</taxon>
        <taxon>Bacillota</taxon>
        <taxon>Tissierellia</taxon>
        <taxon>Sedimentibacter</taxon>
    </lineage>
</organism>
<name>A0ABS4GGD2_9FIRM</name>
<proteinExistence type="predicted"/>
<sequence length="80" mass="9226">MNKKIILCIIAILLLLITVVYYRSMQVTDLIAPYNSEVLPDKINSYIYFTSLSEKELTVNGKESAKEIVMLLENMKVRKN</sequence>
<comment type="caution">
    <text evidence="1">The sequence shown here is derived from an EMBL/GenBank/DDBJ whole genome shotgun (WGS) entry which is preliminary data.</text>
</comment>
<evidence type="ECO:0000313" key="2">
    <source>
        <dbReference type="Proteomes" id="UP001519342"/>
    </source>
</evidence>
<gene>
    <name evidence="1" type="ORF">J2Z76_002621</name>
</gene>
<dbReference type="RefSeq" id="WP_209512480.1">
    <property type="nucleotide sequence ID" value="NZ_JAGGKS010000008.1"/>
</dbReference>
<dbReference type="Proteomes" id="UP001519342">
    <property type="component" value="Unassembled WGS sequence"/>
</dbReference>
<protein>
    <recommendedName>
        <fullName evidence="3">DUF4825 domain-containing protein</fullName>
    </recommendedName>
</protein>